<sequence length="366" mass="39521">MPPPPRQAQRGPSKHRRSTTPTDNTPAVPITPAPVAPAATTPSRSQAAPQPGHPPRGPNPNRLGINRNSATRSTLQQGARLVDASKVDLSATARRRNGRPGARHTTITLTSAPSKDAPGVFLIGLCIKDETGLRFDVHPTPGPLDDALPLALENAVLRCPALRDLVIVTPYKSLWNPANHTKATRDFVRQHGCRLTHAHPMPFDLGNMLAQAAARGESGPRRVDFHLYTASITDGARTYVSGILYGKSRAYQFTQTLPHASLAAAEAAVSQWAFRLMPENTDVMVHNANPIMQGVWENPKGCPPDVREVMKGVGQQIRLKNLKFKQGIEPYVANIARAAREIASHAYAGANLRAPLPAAPRKQEPA</sequence>
<evidence type="ECO:0000313" key="2">
    <source>
        <dbReference type="EMBL" id="ABW35133.1"/>
    </source>
</evidence>
<protein>
    <submittedName>
        <fullName evidence="2">Uncharacterized protein</fullName>
    </submittedName>
</protein>
<dbReference type="AlphaFoldDB" id="A8ZRM4"/>
<reference evidence="2" key="1">
    <citation type="submission" date="2007-10" db="EMBL/GenBank/DDBJ databases">
        <title>Complete sequence of Plasmid2 pDGEO02 of Deinococcus geothermalis DSM 11300.</title>
        <authorList>
            <consortium name="US DOE Joint Genome Institute"/>
            <person name="Copeland A."/>
            <person name="Lucas S."/>
            <person name="Lapidus A."/>
            <person name="Barry K."/>
            <person name="Detter J.C."/>
            <person name="Glavina del Rio T."/>
            <person name="Hammon N."/>
            <person name="Israni S."/>
            <person name="Dalin E."/>
            <person name="Tice H."/>
            <person name="Pitluck S."/>
            <person name="Brettin T."/>
            <person name="Bruce D."/>
            <person name="Han C."/>
            <person name="Tapia R."/>
            <person name="Saunders E."/>
            <person name="Gilna P."/>
            <person name="Schmutz J."/>
            <person name="Larimer F."/>
            <person name="Land M."/>
            <person name="Hauser L."/>
            <person name="Kyrpides N."/>
            <person name="Kim E."/>
            <person name="Daly M.J."/>
            <person name="Fredrickson J.K."/>
            <person name="Makarova K.S."/>
            <person name="Gaidamakova E.K."/>
            <person name="Zhai M."/>
            <person name="Richardson P."/>
        </authorList>
    </citation>
    <scope>NUCLEOTIDE SEQUENCE [LARGE SCALE GENOMIC DNA]</scope>
    <source>
        <strain evidence="2">DSM 11300</strain>
        <plasmid evidence="2">pDGEO02</plasmid>
    </source>
</reference>
<dbReference type="Proteomes" id="UP000002431">
    <property type="component" value="Plasmid pDGEO02"/>
</dbReference>
<evidence type="ECO:0000313" key="3">
    <source>
        <dbReference type="Proteomes" id="UP000002431"/>
    </source>
</evidence>
<geneLocation type="plasmid" evidence="2 3">
    <name>pDGEO02</name>
</geneLocation>
<feature type="compositionally biased region" description="Polar residues" evidence="1">
    <location>
        <begin position="66"/>
        <end position="77"/>
    </location>
</feature>
<dbReference type="KEGG" id="dge:Dgeo_3092"/>
<accession>A8ZRM4</accession>
<dbReference type="HOGENOM" id="CLU_755904_0_0_0"/>
<gene>
    <name evidence="2" type="ORF">Dgeo_3092</name>
</gene>
<keyword evidence="3" id="KW-1185">Reference proteome</keyword>
<evidence type="ECO:0000256" key="1">
    <source>
        <dbReference type="SAM" id="MobiDB-lite"/>
    </source>
</evidence>
<feature type="region of interest" description="Disordered" evidence="1">
    <location>
        <begin position="1"/>
        <end position="111"/>
    </location>
</feature>
<name>A8ZRM4_DEIGD</name>
<organism evidence="2 3">
    <name type="scientific">Deinococcus geothermalis (strain DSM 11300 / CIP 105573 / AG-3a)</name>
    <dbReference type="NCBI Taxonomy" id="319795"/>
    <lineage>
        <taxon>Bacteria</taxon>
        <taxon>Thermotogati</taxon>
        <taxon>Deinococcota</taxon>
        <taxon>Deinococci</taxon>
        <taxon>Deinococcales</taxon>
        <taxon>Deinococcaceae</taxon>
        <taxon>Deinococcus</taxon>
    </lineage>
</organism>
<feature type="compositionally biased region" description="Basic residues" evidence="1">
    <location>
        <begin position="93"/>
        <end position="102"/>
    </location>
</feature>
<keyword evidence="2" id="KW-0614">Plasmid</keyword>
<feature type="compositionally biased region" description="Low complexity" evidence="1">
    <location>
        <begin position="36"/>
        <end position="50"/>
    </location>
</feature>
<dbReference type="EMBL" id="CP000856">
    <property type="protein sequence ID" value="ABW35133.1"/>
    <property type="molecule type" value="Genomic_DNA"/>
</dbReference>
<proteinExistence type="predicted"/>